<feature type="domain" description="CheW-like" evidence="1">
    <location>
        <begin position="3"/>
        <end position="97"/>
    </location>
</feature>
<dbReference type="PROSITE" id="PS50851">
    <property type="entry name" value="CHEW"/>
    <property type="match status" value="1"/>
</dbReference>
<sequence length="97" mass="10563">MQTPQYLTFSLGRQVYATGILAIKEIIEYTAPTELDIPESDIESAPDFGTNIRSDFIAGMARVDGSFVVVLDAGRVLAFDELEQFADTMLETPGEAA</sequence>
<evidence type="ECO:0000259" key="1">
    <source>
        <dbReference type="PROSITE" id="PS50851"/>
    </source>
</evidence>
<evidence type="ECO:0000313" key="2">
    <source>
        <dbReference type="EMBL" id="MFC4314471.1"/>
    </source>
</evidence>
<reference evidence="3" key="1">
    <citation type="journal article" date="2019" name="Int. J. Syst. Evol. Microbiol.">
        <title>The Global Catalogue of Microorganisms (GCM) 10K type strain sequencing project: providing services to taxonomists for standard genome sequencing and annotation.</title>
        <authorList>
            <consortium name="The Broad Institute Genomics Platform"/>
            <consortium name="The Broad Institute Genome Sequencing Center for Infectious Disease"/>
            <person name="Wu L."/>
            <person name="Ma J."/>
        </authorList>
    </citation>
    <scope>NUCLEOTIDE SEQUENCE [LARGE SCALE GENOMIC DNA]</scope>
    <source>
        <strain evidence="3">CGMCC 1.10759</strain>
    </source>
</reference>
<evidence type="ECO:0000313" key="3">
    <source>
        <dbReference type="Proteomes" id="UP001595904"/>
    </source>
</evidence>
<dbReference type="PANTHER" id="PTHR22617:SF41">
    <property type="entry name" value="CHEMOTAXIS SIGNAL TRANSDUCTION SYSTEM ADAPTOR PROTEIN CHEW"/>
    <property type="match status" value="1"/>
</dbReference>
<protein>
    <submittedName>
        <fullName evidence="2">Chemotaxis protein CheW</fullName>
    </submittedName>
</protein>
<keyword evidence="3" id="KW-1185">Reference proteome</keyword>
<dbReference type="EMBL" id="JBHSDU010000015">
    <property type="protein sequence ID" value="MFC4314471.1"/>
    <property type="molecule type" value="Genomic_DNA"/>
</dbReference>
<dbReference type="RefSeq" id="WP_380605671.1">
    <property type="nucleotide sequence ID" value="NZ_JBHSDU010000015.1"/>
</dbReference>
<accession>A0ABV8T3R0</accession>
<proteinExistence type="predicted"/>
<dbReference type="Gene3D" id="2.30.30.40">
    <property type="entry name" value="SH3 Domains"/>
    <property type="match status" value="1"/>
</dbReference>
<organism evidence="2 3">
    <name type="scientific">Steroidobacter flavus</name>
    <dbReference type="NCBI Taxonomy" id="1842136"/>
    <lineage>
        <taxon>Bacteria</taxon>
        <taxon>Pseudomonadati</taxon>
        <taxon>Pseudomonadota</taxon>
        <taxon>Gammaproteobacteria</taxon>
        <taxon>Steroidobacterales</taxon>
        <taxon>Steroidobacteraceae</taxon>
        <taxon>Steroidobacter</taxon>
    </lineage>
</organism>
<dbReference type="Proteomes" id="UP001595904">
    <property type="component" value="Unassembled WGS sequence"/>
</dbReference>
<name>A0ABV8T3R0_9GAMM</name>
<dbReference type="InterPro" id="IPR039315">
    <property type="entry name" value="CheW"/>
</dbReference>
<gene>
    <name evidence="2" type="ORF">ACFPN2_35725</name>
</gene>
<dbReference type="PANTHER" id="PTHR22617">
    <property type="entry name" value="CHEMOTAXIS SENSOR HISTIDINE KINASE-RELATED"/>
    <property type="match status" value="1"/>
</dbReference>
<dbReference type="InterPro" id="IPR036061">
    <property type="entry name" value="CheW-like_dom_sf"/>
</dbReference>
<comment type="caution">
    <text evidence="2">The sequence shown here is derived from an EMBL/GenBank/DDBJ whole genome shotgun (WGS) entry which is preliminary data.</text>
</comment>
<dbReference type="InterPro" id="IPR002545">
    <property type="entry name" value="CheW-lke_dom"/>
</dbReference>
<dbReference type="SUPFAM" id="SSF50341">
    <property type="entry name" value="CheW-like"/>
    <property type="match status" value="1"/>
</dbReference>